<evidence type="ECO:0000313" key="4">
    <source>
        <dbReference type="Proteomes" id="UP000824031"/>
    </source>
</evidence>
<feature type="domain" description="HTH merR-type" evidence="2">
    <location>
        <begin position="1"/>
        <end position="71"/>
    </location>
</feature>
<evidence type="ECO:0000256" key="1">
    <source>
        <dbReference type="ARBA" id="ARBA00023125"/>
    </source>
</evidence>
<accession>A0A9D2F3S5</accession>
<name>A0A9D2F3S5_9FIRM</name>
<comment type="caution">
    <text evidence="3">The sequence shown here is derived from an EMBL/GenBank/DDBJ whole genome shotgun (WGS) entry which is preliminary data.</text>
</comment>
<dbReference type="PANTHER" id="PTHR30204:SF82">
    <property type="entry name" value="TRANSCRIPTIONAL REGULATOR, MERR FAMILY"/>
    <property type="match status" value="1"/>
</dbReference>
<dbReference type="PROSITE" id="PS50937">
    <property type="entry name" value="HTH_MERR_2"/>
    <property type="match status" value="1"/>
</dbReference>
<reference evidence="3" key="1">
    <citation type="journal article" date="2021" name="PeerJ">
        <title>Extensive microbial diversity within the chicken gut microbiome revealed by metagenomics and culture.</title>
        <authorList>
            <person name="Gilroy R."/>
            <person name="Ravi A."/>
            <person name="Getino M."/>
            <person name="Pursley I."/>
            <person name="Horton D.L."/>
            <person name="Alikhan N.F."/>
            <person name="Baker D."/>
            <person name="Gharbi K."/>
            <person name="Hall N."/>
            <person name="Watson M."/>
            <person name="Adriaenssens E.M."/>
            <person name="Foster-Nyarko E."/>
            <person name="Jarju S."/>
            <person name="Secka A."/>
            <person name="Antonio M."/>
            <person name="Oren A."/>
            <person name="Chaudhuri R.R."/>
            <person name="La Ragione R."/>
            <person name="Hildebrand F."/>
            <person name="Pallen M.J."/>
        </authorList>
    </citation>
    <scope>NUCLEOTIDE SEQUENCE</scope>
    <source>
        <strain evidence="3">3436</strain>
    </source>
</reference>
<dbReference type="Gene3D" id="1.10.1660.10">
    <property type="match status" value="1"/>
</dbReference>
<dbReference type="InterPro" id="IPR000551">
    <property type="entry name" value="MerR-type_HTH_dom"/>
</dbReference>
<dbReference type="PRINTS" id="PR00040">
    <property type="entry name" value="HTHMERR"/>
</dbReference>
<dbReference type="EMBL" id="DXBO01000121">
    <property type="protein sequence ID" value="HIZ48672.1"/>
    <property type="molecule type" value="Genomic_DNA"/>
</dbReference>
<dbReference type="InterPro" id="IPR009061">
    <property type="entry name" value="DNA-bd_dom_put_sf"/>
</dbReference>
<protein>
    <submittedName>
        <fullName evidence="3">MerR family transcriptional regulator</fullName>
    </submittedName>
</protein>
<organism evidence="3 4">
    <name type="scientific">Candidatus Gemmiger excrementavium</name>
    <dbReference type="NCBI Taxonomy" id="2838608"/>
    <lineage>
        <taxon>Bacteria</taxon>
        <taxon>Bacillati</taxon>
        <taxon>Bacillota</taxon>
        <taxon>Clostridia</taxon>
        <taxon>Eubacteriales</taxon>
        <taxon>Gemmiger</taxon>
    </lineage>
</organism>
<dbReference type="InterPro" id="IPR047057">
    <property type="entry name" value="MerR_fam"/>
</dbReference>
<dbReference type="SMART" id="SM00422">
    <property type="entry name" value="HTH_MERR"/>
    <property type="match status" value="1"/>
</dbReference>
<dbReference type="SUPFAM" id="SSF46955">
    <property type="entry name" value="Putative DNA-binding domain"/>
    <property type="match status" value="1"/>
</dbReference>
<dbReference type="PROSITE" id="PS00552">
    <property type="entry name" value="HTH_MERR_1"/>
    <property type="match status" value="1"/>
</dbReference>
<dbReference type="AlphaFoldDB" id="A0A9D2F3S5"/>
<dbReference type="CDD" id="cd01109">
    <property type="entry name" value="HTH_YyaN"/>
    <property type="match status" value="1"/>
</dbReference>
<dbReference type="GO" id="GO:0003700">
    <property type="term" value="F:DNA-binding transcription factor activity"/>
    <property type="evidence" value="ECO:0007669"/>
    <property type="project" value="InterPro"/>
</dbReference>
<dbReference type="Proteomes" id="UP000824031">
    <property type="component" value="Unassembled WGS sequence"/>
</dbReference>
<dbReference type="PANTHER" id="PTHR30204">
    <property type="entry name" value="REDOX-CYCLING DRUG-SENSING TRANSCRIPTIONAL ACTIVATOR SOXR"/>
    <property type="match status" value="1"/>
</dbReference>
<sequence>MPYTVGEMARRLGVAPSTLRYYDKEGLLPFVERSDGGIRMFKESDYEWLTVIECLKQSGLSIKEIRRYIDLCREGDATIPERLQLFVNRRRAVQQQMAQLQKTLAMLDYKLWYYETSEAAGTTSIHDGQTVEDIPPEHRAAFTHAQGHGEN</sequence>
<dbReference type="Pfam" id="PF13411">
    <property type="entry name" value="MerR_1"/>
    <property type="match status" value="1"/>
</dbReference>
<evidence type="ECO:0000313" key="3">
    <source>
        <dbReference type="EMBL" id="HIZ48672.1"/>
    </source>
</evidence>
<dbReference type="GO" id="GO:0003677">
    <property type="term" value="F:DNA binding"/>
    <property type="evidence" value="ECO:0007669"/>
    <property type="project" value="UniProtKB-KW"/>
</dbReference>
<proteinExistence type="predicted"/>
<keyword evidence="1" id="KW-0238">DNA-binding</keyword>
<evidence type="ECO:0000259" key="2">
    <source>
        <dbReference type="PROSITE" id="PS50937"/>
    </source>
</evidence>
<reference evidence="3" key="2">
    <citation type="submission" date="2021-04" db="EMBL/GenBank/DDBJ databases">
        <authorList>
            <person name="Gilroy R."/>
        </authorList>
    </citation>
    <scope>NUCLEOTIDE SEQUENCE</scope>
    <source>
        <strain evidence="3">3436</strain>
    </source>
</reference>
<gene>
    <name evidence="3" type="ORF">H9810_08145</name>
</gene>